<accession>A0A915NN60</accession>
<dbReference type="InterPro" id="IPR052269">
    <property type="entry name" value="Golgi-PI4KB_interaction"/>
</dbReference>
<reference evidence="3" key="1">
    <citation type="submission" date="2022-11" db="UniProtKB">
        <authorList>
            <consortium name="WormBaseParasite"/>
        </authorList>
    </citation>
    <scope>IDENTIFICATION</scope>
</reference>
<dbReference type="PANTHER" id="PTHR22973:SF3">
    <property type="entry name" value="PROTEIN TMED8"/>
    <property type="match status" value="1"/>
</dbReference>
<dbReference type="PANTHER" id="PTHR22973">
    <property type="entry name" value="LD35087P"/>
    <property type="match status" value="1"/>
</dbReference>
<dbReference type="InterPro" id="IPR000582">
    <property type="entry name" value="Acyl-CoA-binding_protein"/>
</dbReference>
<dbReference type="AlphaFoldDB" id="A0A915NN60"/>
<dbReference type="SUPFAM" id="SSF47027">
    <property type="entry name" value="Acyl-CoA binding protein"/>
    <property type="match status" value="1"/>
</dbReference>
<evidence type="ECO:0000313" key="3">
    <source>
        <dbReference type="WBParaSite" id="scf7180000420334.g5134"/>
    </source>
</evidence>
<sequence>MTENEKLYGVEDEQPEMDEKLLGEMYGLGIEESYKMALSFYRDQEKNRSIAVDYRHRLKFIALSKQAKYGTYKDDGIECGWFDLMTENEKLYGVEDEQPEMDEKLLGEMYGLGIEEAYKMALSFYRDQEKNRSIAVDYRHRLKFIALSKQAKYGTYKDDGIECGWFDLVGNDAR</sequence>
<dbReference type="GO" id="GO:0000139">
    <property type="term" value="C:Golgi membrane"/>
    <property type="evidence" value="ECO:0007669"/>
    <property type="project" value="TreeGrafter"/>
</dbReference>
<feature type="domain" description="ACB" evidence="1">
    <location>
        <begin position="114"/>
        <end position="174"/>
    </location>
</feature>
<keyword evidence="2" id="KW-1185">Reference proteome</keyword>
<dbReference type="PROSITE" id="PS51228">
    <property type="entry name" value="ACB_2"/>
    <property type="match status" value="1"/>
</dbReference>
<evidence type="ECO:0000259" key="1">
    <source>
        <dbReference type="PROSITE" id="PS51228"/>
    </source>
</evidence>
<proteinExistence type="predicted"/>
<dbReference type="InterPro" id="IPR035984">
    <property type="entry name" value="Acyl-CoA-binding_sf"/>
</dbReference>
<dbReference type="WBParaSite" id="scf7180000420334.g5134">
    <property type="protein sequence ID" value="scf7180000420334.g5134"/>
    <property type="gene ID" value="scf7180000420334.g5134"/>
</dbReference>
<organism evidence="2 3">
    <name type="scientific">Meloidogyne floridensis</name>
    <dbReference type="NCBI Taxonomy" id="298350"/>
    <lineage>
        <taxon>Eukaryota</taxon>
        <taxon>Metazoa</taxon>
        <taxon>Ecdysozoa</taxon>
        <taxon>Nematoda</taxon>
        <taxon>Chromadorea</taxon>
        <taxon>Rhabditida</taxon>
        <taxon>Tylenchina</taxon>
        <taxon>Tylenchomorpha</taxon>
        <taxon>Tylenchoidea</taxon>
        <taxon>Meloidogynidae</taxon>
        <taxon>Meloidogyninae</taxon>
        <taxon>Meloidogyne</taxon>
    </lineage>
</organism>
<protein>
    <submittedName>
        <fullName evidence="3">ACB domain-containing protein</fullName>
    </submittedName>
</protein>
<evidence type="ECO:0000313" key="2">
    <source>
        <dbReference type="Proteomes" id="UP000887560"/>
    </source>
</evidence>
<dbReference type="Proteomes" id="UP000887560">
    <property type="component" value="Unplaced"/>
</dbReference>
<dbReference type="GO" id="GO:0000062">
    <property type="term" value="F:fatty-acyl-CoA binding"/>
    <property type="evidence" value="ECO:0007669"/>
    <property type="project" value="InterPro"/>
</dbReference>
<name>A0A915NN60_9BILA</name>